<sequence length="54" mass="6226">MEVQEKNREELFADAKKLELKVAKNIDTEALRSKVELAAIERREGITEGVREKL</sequence>
<gene>
    <name evidence="1" type="ORF">S06H3_09107</name>
</gene>
<evidence type="ECO:0000313" key="1">
    <source>
        <dbReference type="EMBL" id="GAI13799.1"/>
    </source>
</evidence>
<organism evidence="1">
    <name type="scientific">marine sediment metagenome</name>
    <dbReference type="NCBI Taxonomy" id="412755"/>
    <lineage>
        <taxon>unclassified sequences</taxon>
        <taxon>metagenomes</taxon>
        <taxon>ecological metagenomes</taxon>
    </lineage>
</organism>
<dbReference type="EMBL" id="BARV01003950">
    <property type="protein sequence ID" value="GAI13799.1"/>
    <property type="molecule type" value="Genomic_DNA"/>
</dbReference>
<protein>
    <submittedName>
        <fullName evidence="1">Uncharacterized protein</fullName>
    </submittedName>
</protein>
<accession>X1N596</accession>
<feature type="non-terminal residue" evidence="1">
    <location>
        <position position="54"/>
    </location>
</feature>
<dbReference type="AlphaFoldDB" id="X1N596"/>
<proteinExistence type="predicted"/>
<comment type="caution">
    <text evidence="1">The sequence shown here is derived from an EMBL/GenBank/DDBJ whole genome shotgun (WGS) entry which is preliminary data.</text>
</comment>
<reference evidence="1" key="1">
    <citation type="journal article" date="2014" name="Front. Microbiol.">
        <title>High frequency of phylogenetically diverse reductive dehalogenase-homologous genes in deep subseafloor sedimentary metagenomes.</title>
        <authorList>
            <person name="Kawai M."/>
            <person name="Futagami T."/>
            <person name="Toyoda A."/>
            <person name="Takaki Y."/>
            <person name="Nishi S."/>
            <person name="Hori S."/>
            <person name="Arai W."/>
            <person name="Tsubouchi T."/>
            <person name="Morono Y."/>
            <person name="Uchiyama I."/>
            <person name="Ito T."/>
            <person name="Fujiyama A."/>
            <person name="Inagaki F."/>
            <person name="Takami H."/>
        </authorList>
    </citation>
    <scope>NUCLEOTIDE SEQUENCE</scope>
    <source>
        <strain evidence="1">Expedition CK06-06</strain>
    </source>
</reference>
<name>X1N596_9ZZZZ</name>